<accession>A0A1H6EU46</accession>
<dbReference type="InterPro" id="IPR003776">
    <property type="entry name" value="YcaO-like_dom"/>
</dbReference>
<sequence length="645" mass="67431">MITQARAAPAKVSSVAVAGEGVVADAVAGLLSARRVAAWRDLVSGALLVVAAPVAELEQVNLWARRRARPWLPIRGLGADVLVGPLLLPGRGPCHSCLVAELGEHRSPGDGVGAYLAGLDEPVSAVDADTAARAAQAALTLVSRRQPGAYVVAGASPRSGRVSRRPGCLTCQSPPPATALSAPVTALSAPVTALSTPATVSSTSATVLSAPPGLGPEEEALSTIGSALGFFAENGLRVSVTLRDGTMGDPAVHRVRALGSSRAGAPGTPIAGLGTGTSALTATGRALGEFVERYCLTHPVGTQVTAPLARAGVPGPTLDPRRLTPLAPGEYARPGCGLVPYSDDLPLKWVRGRTLPDDEDIWVPGDAVLLDADPEPLPYRLVEPASTGGACSPGRDRAIVRGLLEVIARDALMLTWLYAAIPVRRPVEDGRLRGPLAPLRAFPGDVALFALRGPLPVPVCLALLSARDAYGPFLAAGCAAAASERAAAEAALRQAAGTFCAVRRLAAVRRDRRRPRPLPRRLADHPAYYLHEPNQRHLRFLYDAPPGPPPVPDLPVSGDRELLDHLVGVLGAQGHQVIVCDLGGDATRRHGLHAVKTIVTDTQPLIQEETHRYLGSDRLVRVGELMTGRPVPPSFTYHPAPHPYW</sequence>
<evidence type="ECO:0000313" key="3">
    <source>
        <dbReference type="Proteomes" id="UP000236732"/>
    </source>
</evidence>
<dbReference type="Gene3D" id="3.40.50.720">
    <property type="entry name" value="NAD(P)-binding Rossmann-like Domain"/>
    <property type="match status" value="1"/>
</dbReference>
<dbReference type="Gene3D" id="3.30.1330.230">
    <property type="match status" value="1"/>
</dbReference>
<feature type="domain" description="YcaO" evidence="1">
    <location>
        <begin position="274"/>
        <end position="643"/>
    </location>
</feature>
<dbReference type="EMBL" id="FNVT01000015">
    <property type="protein sequence ID" value="SEH00214.1"/>
    <property type="molecule type" value="Genomic_DNA"/>
</dbReference>
<gene>
    <name evidence="2" type="ORF">SAMN05444920_115193</name>
</gene>
<dbReference type="Pfam" id="PF02624">
    <property type="entry name" value="YcaO"/>
    <property type="match status" value="1"/>
</dbReference>
<reference evidence="2 3" key="1">
    <citation type="submission" date="2016-10" db="EMBL/GenBank/DDBJ databases">
        <authorList>
            <person name="de Groot N.N."/>
        </authorList>
    </citation>
    <scope>NUCLEOTIDE SEQUENCE [LARGE SCALE GENOMIC DNA]</scope>
    <source>
        <strain evidence="2 3">CGMCC 4.7037</strain>
    </source>
</reference>
<protein>
    <submittedName>
        <fullName evidence="2">Thiazole/oxazole-forming peptide maturase, SagD family component</fullName>
    </submittedName>
</protein>
<evidence type="ECO:0000313" key="2">
    <source>
        <dbReference type="EMBL" id="SEH00214.1"/>
    </source>
</evidence>
<proteinExistence type="predicted"/>
<dbReference type="PROSITE" id="PS51664">
    <property type="entry name" value="YCAO"/>
    <property type="match status" value="1"/>
</dbReference>
<dbReference type="OrthoDB" id="2379922at2"/>
<organism evidence="2 3">
    <name type="scientific">Nonomuraea solani</name>
    <dbReference type="NCBI Taxonomy" id="1144553"/>
    <lineage>
        <taxon>Bacteria</taxon>
        <taxon>Bacillati</taxon>
        <taxon>Actinomycetota</taxon>
        <taxon>Actinomycetes</taxon>
        <taxon>Streptosporangiales</taxon>
        <taxon>Streptosporangiaceae</taxon>
        <taxon>Nonomuraea</taxon>
    </lineage>
</organism>
<keyword evidence="3" id="KW-1185">Reference proteome</keyword>
<name>A0A1H6EU46_9ACTN</name>
<dbReference type="Proteomes" id="UP000236732">
    <property type="component" value="Unassembled WGS sequence"/>
</dbReference>
<dbReference type="AlphaFoldDB" id="A0A1H6EU46"/>
<dbReference type="PANTHER" id="PTHR37809:SF1">
    <property type="entry name" value="RIBOSOMAL PROTEIN S12 METHYLTHIOTRANSFERASE ACCESSORY FACTOR YCAO"/>
    <property type="match status" value="1"/>
</dbReference>
<dbReference type="PANTHER" id="PTHR37809">
    <property type="entry name" value="RIBOSOMAL PROTEIN S12 METHYLTHIOTRANSFERASE ACCESSORY FACTOR YCAO"/>
    <property type="match status" value="1"/>
</dbReference>
<dbReference type="RefSeq" id="WP_103961373.1">
    <property type="nucleotide sequence ID" value="NZ_FNVT01000015.1"/>
</dbReference>
<evidence type="ECO:0000259" key="1">
    <source>
        <dbReference type="PROSITE" id="PS51664"/>
    </source>
</evidence>